<dbReference type="KEGG" id="npz:ACX27_10095"/>
<dbReference type="Proteomes" id="UP000062645">
    <property type="component" value="Chromosome"/>
</dbReference>
<gene>
    <name evidence="1" type="ORF">ACX27_10095</name>
</gene>
<evidence type="ECO:0000313" key="1">
    <source>
        <dbReference type="EMBL" id="ALF53115.1"/>
    </source>
</evidence>
<dbReference type="OrthoDB" id="489312at2"/>
<keyword evidence="2" id="KW-1185">Reference proteome</keyword>
<reference evidence="2" key="1">
    <citation type="submission" date="2015-07" db="EMBL/GenBank/DDBJ databases">
        <title>Genome Of Nitrogen-Fixing Cyanobacterium Nostoc piscinale CENA21 From Solimoes/Amazon River Floodplain Sediments And Comparative Genomics To Uncover Biosynthetic Natural Products Potential.</title>
        <authorList>
            <person name="Leao T.F."/>
            <person name="Leao P.N."/>
            <person name="Guimaraes P.I."/>
            <person name="de Melo A.G.C."/>
            <person name="Ramos R.T.J."/>
            <person name="Silva A."/>
            <person name="Fiore M.F."/>
            <person name="Schneider M.P.C."/>
        </authorList>
    </citation>
    <scope>NUCLEOTIDE SEQUENCE [LARGE SCALE GENOMIC DNA]</scope>
    <source>
        <strain evidence="2">CENA21</strain>
    </source>
</reference>
<sequence length="98" mass="11220">MKAIRQGDVILLPVEQVDGQKKLDLILAEGEVTGHKHKISEGEAELYEKNGTLYLRVFLSDIALLTHEEHQAIPIPQGNWIVKIQREYEPEGWRYVAD</sequence>
<protein>
    <submittedName>
        <fullName evidence="1">Uncharacterized protein</fullName>
    </submittedName>
</protein>
<dbReference type="AlphaFoldDB" id="A0A0M4SQX1"/>
<dbReference type="PATRIC" id="fig|224013.5.peg.2442"/>
<name>A0A0M4SQX1_9NOSO</name>
<evidence type="ECO:0000313" key="2">
    <source>
        <dbReference type="Proteomes" id="UP000062645"/>
    </source>
</evidence>
<accession>A0A0M4SQX1</accession>
<dbReference type="STRING" id="224013.ACX27_10095"/>
<dbReference type="EMBL" id="CP012036">
    <property type="protein sequence ID" value="ALF53115.1"/>
    <property type="molecule type" value="Genomic_DNA"/>
</dbReference>
<reference evidence="1 2" key="2">
    <citation type="journal article" date="2016" name="Genome Announc.">
        <title>Draft Genome Sequence of the N2-Fixing Cyanobacterium Nostoc piscinale CENA21, Isolated from the Brazilian Amazon Floodplain.</title>
        <authorList>
            <person name="Leao T."/>
            <person name="Guimaraes P.I."/>
            <person name="de Melo A.G."/>
            <person name="Ramos R.T."/>
            <person name="Leao P.N."/>
            <person name="Silva A."/>
            <person name="Fiore M.F."/>
            <person name="Schneider M.P."/>
        </authorList>
    </citation>
    <scope>NUCLEOTIDE SEQUENCE [LARGE SCALE GENOMIC DNA]</scope>
    <source>
        <strain evidence="1 2">CENA21</strain>
    </source>
</reference>
<proteinExistence type="predicted"/>
<organism evidence="1 2">
    <name type="scientific">Nostoc piscinale CENA21</name>
    <dbReference type="NCBI Taxonomy" id="224013"/>
    <lineage>
        <taxon>Bacteria</taxon>
        <taxon>Bacillati</taxon>
        <taxon>Cyanobacteriota</taxon>
        <taxon>Cyanophyceae</taxon>
        <taxon>Nostocales</taxon>
        <taxon>Nostocaceae</taxon>
        <taxon>Nostoc</taxon>
    </lineage>
</organism>
<dbReference type="RefSeq" id="WP_062291630.1">
    <property type="nucleotide sequence ID" value="NZ_CP012036.1"/>
</dbReference>